<keyword evidence="2" id="KW-0175">Coiled coil</keyword>
<feature type="coiled-coil region" evidence="2">
    <location>
        <begin position="121"/>
        <end position="184"/>
    </location>
</feature>
<evidence type="ECO:0000313" key="4">
    <source>
        <dbReference type="EMBL" id="CAG2230874.1"/>
    </source>
</evidence>
<sequence length="215" mass="25127">MSMSESTNTLCGCCPSSENKNIAKYWCFVCLKPICTECREIHLGKLHSIISISEADKMETSVITGPCRCINKCFQNSFLHCKFHDEIYCPICTTEKHIHCTEVQSIEKAAKGCHDSASVLVNDLERKLADWQTNYLRLIKKQELNLTDLNFQKYLIKTKVSDFRNDMNEYLNELEEKIGNQLDRYYEQCRTQMTKHIDTIQQRCNKTRPYRALFI</sequence>
<evidence type="ECO:0000256" key="2">
    <source>
        <dbReference type="SAM" id="Coils"/>
    </source>
</evidence>
<evidence type="ECO:0000259" key="3">
    <source>
        <dbReference type="PROSITE" id="PS50119"/>
    </source>
</evidence>
<organism evidence="4 5">
    <name type="scientific">Mytilus edulis</name>
    <name type="common">Blue mussel</name>
    <dbReference type="NCBI Taxonomy" id="6550"/>
    <lineage>
        <taxon>Eukaryota</taxon>
        <taxon>Metazoa</taxon>
        <taxon>Spiralia</taxon>
        <taxon>Lophotrochozoa</taxon>
        <taxon>Mollusca</taxon>
        <taxon>Bivalvia</taxon>
        <taxon>Autobranchia</taxon>
        <taxon>Pteriomorphia</taxon>
        <taxon>Mytilida</taxon>
        <taxon>Mytiloidea</taxon>
        <taxon>Mytilidae</taxon>
        <taxon>Mytilinae</taxon>
        <taxon>Mytilus</taxon>
    </lineage>
</organism>
<evidence type="ECO:0000313" key="5">
    <source>
        <dbReference type="Proteomes" id="UP000683360"/>
    </source>
</evidence>
<dbReference type="Proteomes" id="UP000683360">
    <property type="component" value="Unassembled WGS sequence"/>
</dbReference>
<keyword evidence="5" id="KW-1185">Reference proteome</keyword>
<dbReference type="GO" id="GO:0008270">
    <property type="term" value="F:zinc ion binding"/>
    <property type="evidence" value="ECO:0007669"/>
    <property type="project" value="UniProtKB-KW"/>
</dbReference>
<feature type="domain" description="B box-type" evidence="3">
    <location>
        <begin position="6"/>
        <end position="52"/>
    </location>
</feature>
<keyword evidence="1" id="KW-0862">Zinc</keyword>
<keyword evidence="1" id="KW-0863">Zinc-finger</keyword>
<dbReference type="PROSITE" id="PS50119">
    <property type="entry name" value="ZF_BBOX"/>
    <property type="match status" value="1"/>
</dbReference>
<accession>A0A8S3TPX2</accession>
<gene>
    <name evidence="4" type="ORF">MEDL_43637</name>
</gene>
<reference evidence="4" key="1">
    <citation type="submission" date="2021-03" db="EMBL/GenBank/DDBJ databases">
        <authorList>
            <person name="Bekaert M."/>
        </authorList>
    </citation>
    <scope>NUCLEOTIDE SEQUENCE</scope>
</reference>
<comment type="caution">
    <text evidence="4">The sequence shown here is derived from an EMBL/GenBank/DDBJ whole genome shotgun (WGS) entry which is preliminary data.</text>
</comment>
<keyword evidence="1" id="KW-0479">Metal-binding</keyword>
<proteinExistence type="predicted"/>
<dbReference type="AlphaFoldDB" id="A0A8S3TPX2"/>
<name>A0A8S3TPX2_MYTED</name>
<protein>
    <recommendedName>
        <fullName evidence="3">B box-type domain-containing protein</fullName>
    </recommendedName>
</protein>
<dbReference type="EMBL" id="CAJPWZ010002106">
    <property type="protein sequence ID" value="CAG2230874.1"/>
    <property type="molecule type" value="Genomic_DNA"/>
</dbReference>
<dbReference type="InterPro" id="IPR000315">
    <property type="entry name" value="Znf_B-box"/>
</dbReference>
<evidence type="ECO:0000256" key="1">
    <source>
        <dbReference type="PROSITE-ProRule" id="PRU00024"/>
    </source>
</evidence>
<dbReference type="OrthoDB" id="10378560at2759"/>